<dbReference type="EMBL" id="QDKQ01000034">
    <property type="protein sequence ID" value="PVM90649.1"/>
    <property type="molecule type" value="Genomic_DNA"/>
</dbReference>
<feature type="domain" description="N-acetylmuramidase" evidence="2">
    <location>
        <begin position="60"/>
        <end position="227"/>
    </location>
</feature>
<gene>
    <name evidence="3" type="ORF">DDF67_09465</name>
</gene>
<organism evidence="3 4">
    <name type="scientific">Caulobacter endophyticus</name>
    <dbReference type="NCBI Taxonomy" id="2172652"/>
    <lineage>
        <taxon>Bacteria</taxon>
        <taxon>Pseudomonadati</taxon>
        <taxon>Pseudomonadota</taxon>
        <taxon>Alphaproteobacteria</taxon>
        <taxon>Caulobacterales</taxon>
        <taxon>Caulobacteraceae</taxon>
        <taxon>Caulobacter</taxon>
    </lineage>
</organism>
<dbReference type="Gene3D" id="1.10.101.10">
    <property type="entry name" value="PGBD-like superfamily/PGBD"/>
    <property type="match status" value="1"/>
</dbReference>
<dbReference type="InterPro" id="IPR036366">
    <property type="entry name" value="PGBDSf"/>
</dbReference>
<dbReference type="InterPro" id="IPR024408">
    <property type="entry name" value="Muramidase"/>
</dbReference>
<dbReference type="AlphaFoldDB" id="A0A2T9K3U1"/>
<dbReference type="RefSeq" id="WP_109100635.1">
    <property type="nucleotide sequence ID" value="NZ_QDKQ01000034.1"/>
</dbReference>
<protein>
    <submittedName>
        <fullName evidence="3">Peptidoglycan-binding protein</fullName>
    </submittedName>
</protein>
<accession>A0A2T9K3U1</accession>
<dbReference type="SUPFAM" id="SSF47090">
    <property type="entry name" value="PGBD-like"/>
    <property type="match status" value="1"/>
</dbReference>
<dbReference type="InterPro" id="IPR002477">
    <property type="entry name" value="Peptidoglycan-bd-like"/>
</dbReference>
<proteinExistence type="predicted"/>
<comment type="caution">
    <text evidence="3">The sequence shown here is derived from an EMBL/GenBank/DDBJ whole genome shotgun (WGS) entry which is preliminary data.</text>
</comment>
<evidence type="ECO:0000313" key="4">
    <source>
        <dbReference type="Proteomes" id="UP000245073"/>
    </source>
</evidence>
<dbReference type="Pfam" id="PF01471">
    <property type="entry name" value="PG_binding_1"/>
    <property type="match status" value="1"/>
</dbReference>
<name>A0A2T9K3U1_9CAUL</name>
<feature type="domain" description="Peptidoglycan binding-like" evidence="1">
    <location>
        <begin position="2"/>
        <end position="31"/>
    </location>
</feature>
<evidence type="ECO:0000259" key="1">
    <source>
        <dbReference type="Pfam" id="PF01471"/>
    </source>
</evidence>
<reference evidence="3 4" key="1">
    <citation type="submission" date="2018-04" db="EMBL/GenBank/DDBJ databases">
        <title>The genome sequence of Caulobacter sp. 744.</title>
        <authorList>
            <person name="Gao J."/>
            <person name="Sun J."/>
        </authorList>
    </citation>
    <scope>NUCLEOTIDE SEQUENCE [LARGE SCALE GENOMIC DNA]</scope>
    <source>
        <strain evidence="3 4">774</strain>
    </source>
</reference>
<dbReference type="OrthoDB" id="1523598at2"/>
<sequence length="231" mass="25092">MDVRDLQRRLTALGLYAGAVDGQFGPLSRAAFFAALSSPARRLTDADLDQAASLHGLTAAHVGALVDVEASGRGQDPATGRPVIRYEGHQFRSRTGNDFDGRYPALSFPYADRAKRVQPSAQVGRWELLAAAVALVPGAALEATSWGLGQIMGFNYAACGFPDVWTFVRAMAASERDQLVAMLSFLQSEGLLKHLKEKRWDRLAAGYNGPSYRDNAYDERLAKAYARRGGK</sequence>
<keyword evidence="4" id="KW-1185">Reference proteome</keyword>
<dbReference type="Pfam" id="PF11860">
    <property type="entry name" value="Muramidase"/>
    <property type="match status" value="1"/>
</dbReference>
<dbReference type="Proteomes" id="UP000245073">
    <property type="component" value="Unassembled WGS sequence"/>
</dbReference>
<evidence type="ECO:0000313" key="3">
    <source>
        <dbReference type="EMBL" id="PVM90649.1"/>
    </source>
</evidence>
<dbReference type="InterPro" id="IPR036365">
    <property type="entry name" value="PGBD-like_sf"/>
</dbReference>
<evidence type="ECO:0000259" key="2">
    <source>
        <dbReference type="Pfam" id="PF11860"/>
    </source>
</evidence>